<sequence length="195" mass="22062">MDNRNLNVSHLAWCGLVALQNARDDGQVNSPAQENLFLVRWLALAEKQRRFNRELAEDIRWLLRTGRNKGVHADLPGKLHYLWRAGSGSLKEQNDLFRLQHALQAVKLAGWVYRVLSVSEWSGRNRVRLNPSVSGMYINKVALDNGFDETGTQRSPLPVRITGNLAGLDDLLEQSGWRREPASGDDPQLHYLLAS</sequence>
<dbReference type="InterPro" id="IPR021316">
    <property type="entry name" value="DUF2913"/>
</dbReference>
<keyword evidence="2" id="KW-1185">Reference proteome</keyword>
<dbReference type="AlphaFoldDB" id="A0A2S9I752"/>
<dbReference type="Proteomes" id="UP000239181">
    <property type="component" value="Unassembled WGS sequence"/>
</dbReference>
<comment type="caution">
    <text evidence="1">The sequence shown here is derived from an EMBL/GenBank/DDBJ whole genome shotgun (WGS) entry which is preliminary data.</text>
</comment>
<proteinExistence type="predicted"/>
<evidence type="ECO:0008006" key="3">
    <source>
        <dbReference type="Google" id="ProtNLM"/>
    </source>
</evidence>
<reference evidence="1 2" key="1">
    <citation type="submission" date="2017-10" db="EMBL/GenBank/DDBJ databases">
        <title>Draft genome of two endophytic bacteria isolated from 'guarana' Paullinia cupana (Mart.) Ducke.</title>
        <authorList>
            <person name="Siqueira K.A."/>
            <person name="Liotti R.G."/>
            <person name="Mendes T.A."/>
            <person name="Soares M.A."/>
        </authorList>
    </citation>
    <scope>NUCLEOTIDE SEQUENCE [LARGE SCALE GENOMIC DNA]</scope>
    <source>
        <strain evidence="1 2">342</strain>
    </source>
</reference>
<organism evidence="1 2">
    <name type="scientific">Pantoea coffeiphila</name>
    <dbReference type="NCBI Taxonomy" id="1465635"/>
    <lineage>
        <taxon>Bacteria</taxon>
        <taxon>Pseudomonadati</taxon>
        <taxon>Pseudomonadota</taxon>
        <taxon>Gammaproteobacteria</taxon>
        <taxon>Enterobacterales</taxon>
        <taxon>Erwiniaceae</taxon>
        <taxon>Pantoea</taxon>
    </lineage>
</organism>
<dbReference type="OrthoDB" id="6590152at2"/>
<dbReference type="EMBL" id="PDET01000017">
    <property type="protein sequence ID" value="PRD13620.1"/>
    <property type="molecule type" value="Genomic_DNA"/>
</dbReference>
<gene>
    <name evidence="1" type="ORF">CQW29_20460</name>
</gene>
<accession>A0A2S9I752</accession>
<dbReference type="RefSeq" id="WP_105594580.1">
    <property type="nucleotide sequence ID" value="NZ_PDET01000017.1"/>
</dbReference>
<evidence type="ECO:0000313" key="1">
    <source>
        <dbReference type="EMBL" id="PRD13620.1"/>
    </source>
</evidence>
<protein>
    <recommendedName>
        <fullName evidence="3">DUF2913 domain-containing protein</fullName>
    </recommendedName>
</protein>
<dbReference type="Pfam" id="PF11140">
    <property type="entry name" value="DUF2913"/>
    <property type="match status" value="1"/>
</dbReference>
<name>A0A2S9I752_9GAMM</name>
<evidence type="ECO:0000313" key="2">
    <source>
        <dbReference type="Proteomes" id="UP000239181"/>
    </source>
</evidence>